<protein>
    <recommendedName>
        <fullName evidence="4">RxLR effector protein</fullName>
    </recommendedName>
</protein>
<feature type="signal peptide" evidence="1">
    <location>
        <begin position="1"/>
        <end position="24"/>
    </location>
</feature>
<proteinExistence type="predicted"/>
<organism evidence="2 3">
    <name type="scientific">Dreissena polymorpha</name>
    <name type="common">Zebra mussel</name>
    <name type="synonym">Mytilus polymorpha</name>
    <dbReference type="NCBI Taxonomy" id="45954"/>
    <lineage>
        <taxon>Eukaryota</taxon>
        <taxon>Metazoa</taxon>
        <taxon>Spiralia</taxon>
        <taxon>Lophotrochozoa</taxon>
        <taxon>Mollusca</taxon>
        <taxon>Bivalvia</taxon>
        <taxon>Autobranchia</taxon>
        <taxon>Heteroconchia</taxon>
        <taxon>Euheterodonta</taxon>
        <taxon>Imparidentia</taxon>
        <taxon>Neoheterodontei</taxon>
        <taxon>Myida</taxon>
        <taxon>Dreissenoidea</taxon>
        <taxon>Dreissenidae</taxon>
        <taxon>Dreissena</taxon>
    </lineage>
</organism>
<feature type="chain" id="PRO_5039417459" description="RxLR effector protein" evidence="1">
    <location>
        <begin position="25"/>
        <end position="138"/>
    </location>
</feature>
<dbReference type="AlphaFoldDB" id="A0A9D4J8P2"/>
<evidence type="ECO:0000313" key="3">
    <source>
        <dbReference type="Proteomes" id="UP000828390"/>
    </source>
</evidence>
<dbReference type="EMBL" id="JAIWYP010000007">
    <property type="protein sequence ID" value="KAH3802625.1"/>
    <property type="molecule type" value="Genomic_DNA"/>
</dbReference>
<gene>
    <name evidence="2" type="ORF">DPMN_156303</name>
</gene>
<sequence length="138" mass="15820">MHTFVTMHTFLLVVSAVLVAEVYSAPTMQNNAGKTAFIIAKRDTEKANLLMDYTDDGKEDEDDDQEEEHQNPLVTHILDQIHKGHVTQDQMRHWWFEINNALAHGRMTREEYDFMMNVLKSSASGSHVIPHTCCDFGK</sequence>
<keyword evidence="3" id="KW-1185">Reference proteome</keyword>
<accession>A0A9D4J8P2</accession>
<evidence type="ECO:0000313" key="2">
    <source>
        <dbReference type="EMBL" id="KAH3802625.1"/>
    </source>
</evidence>
<comment type="caution">
    <text evidence="2">The sequence shown here is derived from an EMBL/GenBank/DDBJ whole genome shotgun (WGS) entry which is preliminary data.</text>
</comment>
<keyword evidence="1" id="KW-0732">Signal</keyword>
<name>A0A9D4J8P2_DREPO</name>
<reference evidence="2" key="1">
    <citation type="journal article" date="2019" name="bioRxiv">
        <title>The Genome of the Zebra Mussel, Dreissena polymorpha: A Resource for Invasive Species Research.</title>
        <authorList>
            <person name="McCartney M.A."/>
            <person name="Auch B."/>
            <person name="Kono T."/>
            <person name="Mallez S."/>
            <person name="Zhang Y."/>
            <person name="Obille A."/>
            <person name="Becker A."/>
            <person name="Abrahante J.E."/>
            <person name="Garbe J."/>
            <person name="Badalamenti J.P."/>
            <person name="Herman A."/>
            <person name="Mangelson H."/>
            <person name="Liachko I."/>
            <person name="Sullivan S."/>
            <person name="Sone E.D."/>
            <person name="Koren S."/>
            <person name="Silverstein K.A.T."/>
            <person name="Beckman K.B."/>
            <person name="Gohl D.M."/>
        </authorList>
    </citation>
    <scope>NUCLEOTIDE SEQUENCE</scope>
    <source>
        <strain evidence="2">Duluth1</strain>
        <tissue evidence="2">Whole animal</tissue>
    </source>
</reference>
<evidence type="ECO:0008006" key="4">
    <source>
        <dbReference type="Google" id="ProtNLM"/>
    </source>
</evidence>
<evidence type="ECO:0000256" key="1">
    <source>
        <dbReference type="SAM" id="SignalP"/>
    </source>
</evidence>
<dbReference type="Proteomes" id="UP000828390">
    <property type="component" value="Unassembled WGS sequence"/>
</dbReference>
<reference evidence="2" key="2">
    <citation type="submission" date="2020-11" db="EMBL/GenBank/DDBJ databases">
        <authorList>
            <person name="McCartney M.A."/>
            <person name="Auch B."/>
            <person name="Kono T."/>
            <person name="Mallez S."/>
            <person name="Becker A."/>
            <person name="Gohl D.M."/>
            <person name="Silverstein K.A.T."/>
            <person name="Koren S."/>
            <person name="Bechman K.B."/>
            <person name="Herman A."/>
            <person name="Abrahante J.E."/>
            <person name="Garbe J."/>
        </authorList>
    </citation>
    <scope>NUCLEOTIDE SEQUENCE</scope>
    <source>
        <strain evidence="2">Duluth1</strain>
        <tissue evidence="2">Whole animal</tissue>
    </source>
</reference>